<evidence type="ECO:0000313" key="4">
    <source>
        <dbReference type="Proteomes" id="UP000216020"/>
    </source>
</evidence>
<feature type="chain" id="PRO_5012966766" evidence="2">
    <location>
        <begin position="22"/>
        <end position="319"/>
    </location>
</feature>
<comment type="similarity">
    <text evidence="1">Belongs to the UPF0065 (bug) family.</text>
</comment>
<accession>A0A261SKU5</accession>
<dbReference type="PANTHER" id="PTHR42928:SF5">
    <property type="entry name" value="BLR1237 PROTEIN"/>
    <property type="match status" value="1"/>
</dbReference>
<reference evidence="4" key="1">
    <citation type="submission" date="2017-05" db="EMBL/GenBank/DDBJ databases">
        <title>Complete and WGS of Bordetella genogroups.</title>
        <authorList>
            <person name="Spilker T."/>
            <person name="Lipuma J."/>
        </authorList>
    </citation>
    <scope>NUCLEOTIDE SEQUENCE [LARGE SCALE GENOMIC DNA]</scope>
    <source>
        <strain evidence="4">AU16122</strain>
    </source>
</reference>
<dbReference type="Gene3D" id="3.40.190.10">
    <property type="entry name" value="Periplasmic binding protein-like II"/>
    <property type="match status" value="1"/>
</dbReference>
<dbReference type="Gene3D" id="3.40.190.150">
    <property type="entry name" value="Bordetella uptake gene, domain 1"/>
    <property type="match status" value="1"/>
</dbReference>
<dbReference type="Proteomes" id="UP000216020">
    <property type="component" value="Unassembled WGS sequence"/>
</dbReference>
<dbReference type="RefSeq" id="WP_094851672.1">
    <property type="nucleotide sequence ID" value="NZ_NEVM01000001.1"/>
</dbReference>
<dbReference type="OrthoDB" id="8678477at2"/>
<keyword evidence="4" id="KW-1185">Reference proteome</keyword>
<keyword evidence="2" id="KW-0732">Signal</keyword>
<evidence type="ECO:0000256" key="1">
    <source>
        <dbReference type="ARBA" id="ARBA00006987"/>
    </source>
</evidence>
<name>A0A261SKU5_9BORD</name>
<feature type="signal peptide" evidence="2">
    <location>
        <begin position="1"/>
        <end position="21"/>
    </location>
</feature>
<dbReference type="InterPro" id="IPR005064">
    <property type="entry name" value="BUG"/>
</dbReference>
<dbReference type="PANTHER" id="PTHR42928">
    <property type="entry name" value="TRICARBOXYLATE-BINDING PROTEIN"/>
    <property type="match status" value="1"/>
</dbReference>
<organism evidence="3 4">
    <name type="scientific">Bordetella genomosp. 10</name>
    <dbReference type="NCBI Taxonomy" id="1416804"/>
    <lineage>
        <taxon>Bacteria</taxon>
        <taxon>Pseudomonadati</taxon>
        <taxon>Pseudomonadota</taxon>
        <taxon>Betaproteobacteria</taxon>
        <taxon>Burkholderiales</taxon>
        <taxon>Alcaligenaceae</taxon>
        <taxon>Bordetella</taxon>
    </lineage>
</organism>
<dbReference type="EMBL" id="NEVM01000001">
    <property type="protein sequence ID" value="OZI37572.1"/>
    <property type="molecule type" value="Genomic_DNA"/>
</dbReference>
<dbReference type="AlphaFoldDB" id="A0A261SKU5"/>
<proteinExistence type="inferred from homology"/>
<dbReference type="CDD" id="cd07012">
    <property type="entry name" value="PBP2_Bug_TTT"/>
    <property type="match status" value="1"/>
</dbReference>
<sequence length="319" mass="33771">MKLHTLIAGAALALAGAAAHAAWPDRPVRIVVPYPPGGAVDAVTRKVAQQLTLQTGQSFIVDNKAGATGTIGAAQVVHAQPDGYTLMANDTTYTTLPFIFQSLTWDPRTALTPVSAFMFAPMAVVVRKESPFHTLQDLLAAARAQPGKVTFGTGGIGTTPHFATEAMAQASHTKLMHVPFKGAGEATVAVLSGTVDFQIASTPGVIAQVRNGTMRLLAISGNERLKALPDVPTFKQAGLDDEGVINFTGLWAPKGTPQAVQQRLQAEVAKAMASPDMRQFAATLGADPRVVAGDDFQRMVAQRQTVWEAVSRQINLQRQ</sequence>
<evidence type="ECO:0000313" key="3">
    <source>
        <dbReference type="EMBL" id="OZI37572.1"/>
    </source>
</evidence>
<dbReference type="InterPro" id="IPR042100">
    <property type="entry name" value="Bug_dom1"/>
</dbReference>
<gene>
    <name evidence="3" type="ORF">CAL29_03975</name>
</gene>
<dbReference type="Pfam" id="PF03401">
    <property type="entry name" value="TctC"/>
    <property type="match status" value="1"/>
</dbReference>
<dbReference type="SUPFAM" id="SSF53850">
    <property type="entry name" value="Periplasmic binding protein-like II"/>
    <property type="match status" value="1"/>
</dbReference>
<evidence type="ECO:0000256" key="2">
    <source>
        <dbReference type="SAM" id="SignalP"/>
    </source>
</evidence>
<comment type="caution">
    <text evidence="3">The sequence shown here is derived from an EMBL/GenBank/DDBJ whole genome shotgun (WGS) entry which is preliminary data.</text>
</comment>
<protein>
    <submittedName>
        <fullName evidence="3">ABC transporter substrate-binding protein</fullName>
    </submittedName>
</protein>
<dbReference type="PIRSF" id="PIRSF017082">
    <property type="entry name" value="YflP"/>
    <property type="match status" value="1"/>
</dbReference>